<dbReference type="SUPFAM" id="SSF51735">
    <property type="entry name" value="NAD(P)-binding Rossmann-fold domains"/>
    <property type="match status" value="1"/>
</dbReference>
<feature type="domain" description="CoA-binding" evidence="1">
    <location>
        <begin position="6"/>
        <end position="98"/>
    </location>
</feature>
<dbReference type="PANTHER" id="PTHR33303:SF2">
    <property type="entry name" value="COA-BINDING DOMAIN-CONTAINING PROTEIN"/>
    <property type="match status" value="1"/>
</dbReference>
<evidence type="ECO:0000259" key="1">
    <source>
        <dbReference type="SMART" id="SM00881"/>
    </source>
</evidence>
<name>A0ABR8YVY3_9CLOT</name>
<dbReference type="Pfam" id="PF13380">
    <property type="entry name" value="CoA_binding_2"/>
    <property type="match status" value="1"/>
</dbReference>
<keyword evidence="3" id="KW-1185">Reference proteome</keyword>
<comment type="caution">
    <text evidence="2">The sequence shown here is derived from an EMBL/GenBank/DDBJ whole genome shotgun (WGS) entry which is preliminary data.</text>
</comment>
<gene>
    <name evidence="2" type="ORF">H9637_15030</name>
</gene>
<organism evidence="2 3">
    <name type="scientific">Clostridium faecium</name>
    <dbReference type="NCBI Taxonomy" id="2762223"/>
    <lineage>
        <taxon>Bacteria</taxon>
        <taxon>Bacillati</taxon>
        <taxon>Bacillota</taxon>
        <taxon>Clostridia</taxon>
        <taxon>Eubacteriales</taxon>
        <taxon>Clostridiaceae</taxon>
        <taxon>Clostridium</taxon>
    </lineage>
</organism>
<dbReference type="EMBL" id="JACSQB010000130">
    <property type="protein sequence ID" value="MBD8048334.1"/>
    <property type="molecule type" value="Genomic_DNA"/>
</dbReference>
<reference evidence="2 3" key="1">
    <citation type="submission" date="2020-08" db="EMBL/GenBank/DDBJ databases">
        <title>A Genomic Blueprint of the Chicken Gut Microbiome.</title>
        <authorList>
            <person name="Gilroy R."/>
            <person name="Ravi A."/>
            <person name="Getino M."/>
            <person name="Pursley I."/>
            <person name="Horton D.L."/>
            <person name="Alikhan N.-F."/>
            <person name="Baker D."/>
            <person name="Gharbi K."/>
            <person name="Hall N."/>
            <person name="Watson M."/>
            <person name="Adriaenssens E.M."/>
            <person name="Foster-Nyarko E."/>
            <person name="Jarju S."/>
            <person name="Secka A."/>
            <person name="Antonio M."/>
            <person name="Oren A."/>
            <person name="Chaudhuri R."/>
            <person name="La Ragione R.M."/>
            <person name="Hildebrand F."/>
            <person name="Pallen M.J."/>
        </authorList>
    </citation>
    <scope>NUCLEOTIDE SEQUENCE [LARGE SCALE GENOMIC DNA]</scope>
    <source>
        <strain evidence="2 3">N37</strain>
    </source>
</reference>
<dbReference type="Proteomes" id="UP000627166">
    <property type="component" value="Unassembled WGS sequence"/>
</dbReference>
<dbReference type="PANTHER" id="PTHR33303">
    <property type="entry name" value="CYTOPLASMIC PROTEIN-RELATED"/>
    <property type="match status" value="1"/>
</dbReference>
<dbReference type="Gene3D" id="3.40.50.720">
    <property type="entry name" value="NAD(P)-binding Rossmann-like Domain"/>
    <property type="match status" value="1"/>
</dbReference>
<sequence>MYMNKMLQVKKWAVLGATDDQSKFGYKILKRLKEKGYTVYGINPKYNEIEGIKVVSSIDNLPEKVDGISVIVNPKIALNSLENIKQYGAENLWFQPGSYDSQVINKAKELGFNIENNNCLYVELGKL</sequence>
<evidence type="ECO:0000313" key="3">
    <source>
        <dbReference type="Proteomes" id="UP000627166"/>
    </source>
</evidence>
<accession>A0ABR8YVY3</accession>
<protein>
    <submittedName>
        <fullName evidence="2">CoA-binding protein</fullName>
    </submittedName>
</protein>
<dbReference type="InterPro" id="IPR003781">
    <property type="entry name" value="CoA-bd"/>
</dbReference>
<dbReference type="InterPro" id="IPR036291">
    <property type="entry name" value="NAD(P)-bd_dom_sf"/>
</dbReference>
<proteinExistence type="predicted"/>
<evidence type="ECO:0000313" key="2">
    <source>
        <dbReference type="EMBL" id="MBD8048334.1"/>
    </source>
</evidence>
<dbReference type="SMART" id="SM00881">
    <property type="entry name" value="CoA_binding"/>
    <property type="match status" value="1"/>
</dbReference>